<dbReference type="RefSeq" id="WP_095717672.1">
    <property type="nucleotide sequence ID" value="NZ_NTGA01000012.1"/>
</dbReference>
<accession>A0A2A2WRV8</accession>
<evidence type="ECO:0000256" key="1">
    <source>
        <dbReference type="ARBA" id="ARBA00010211"/>
    </source>
</evidence>
<evidence type="ECO:0000259" key="3">
    <source>
        <dbReference type="Pfam" id="PF01557"/>
    </source>
</evidence>
<dbReference type="InterPro" id="IPR011234">
    <property type="entry name" value="Fumarylacetoacetase-like_C"/>
</dbReference>
<dbReference type="GO" id="GO:0044281">
    <property type="term" value="P:small molecule metabolic process"/>
    <property type="evidence" value="ECO:0007669"/>
    <property type="project" value="UniProtKB-ARBA"/>
</dbReference>
<dbReference type="InterPro" id="IPR018833">
    <property type="entry name" value="Rv2993c-like_N"/>
</dbReference>
<dbReference type="AlphaFoldDB" id="A0A2A2WRV8"/>
<dbReference type="Pfam" id="PF01557">
    <property type="entry name" value="FAA_hydrolase"/>
    <property type="match status" value="1"/>
</dbReference>
<evidence type="ECO:0000259" key="4">
    <source>
        <dbReference type="Pfam" id="PF10370"/>
    </source>
</evidence>
<proteinExistence type="inferred from homology"/>
<dbReference type="PANTHER" id="PTHR42796:SF4">
    <property type="entry name" value="FUMARYLACETOACETATE HYDROLASE DOMAIN-CONTAINING PROTEIN 2A"/>
    <property type="match status" value="1"/>
</dbReference>
<gene>
    <name evidence="5" type="ORF">CEY15_05840</name>
</gene>
<comment type="similarity">
    <text evidence="1">Belongs to the FAH family.</text>
</comment>
<feature type="domain" description="Rv2993c-like N-terminal" evidence="4">
    <location>
        <begin position="4"/>
        <end position="41"/>
    </location>
</feature>
<comment type="caution">
    <text evidence="5">The sequence shown here is derived from an EMBL/GenBank/DDBJ whole genome shotgun (WGS) entry which is preliminary data.</text>
</comment>
<keyword evidence="5" id="KW-0378">Hydrolase</keyword>
<evidence type="ECO:0000256" key="2">
    <source>
        <dbReference type="ARBA" id="ARBA00022723"/>
    </source>
</evidence>
<reference evidence="6" key="1">
    <citation type="submission" date="2017-09" db="EMBL/GenBank/DDBJ databases">
        <authorList>
            <person name="Zhang Y."/>
            <person name="Huang X."/>
            <person name="Liu J."/>
            <person name="Lu L."/>
            <person name="Peng K."/>
        </authorList>
    </citation>
    <scope>NUCLEOTIDE SEQUENCE [LARGE SCALE GENOMIC DNA]</scope>
    <source>
        <strain evidence="6">S-XJ-1</strain>
    </source>
</reference>
<dbReference type="GO" id="GO:0016787">
    <property type="term" value="F:hydrolase activity"/>
    <property type="evidence" value="ECO:0007669"/>
    <property type="project" value="UniProtKB-KW"/>
</dbReference>
<sequence>MAVRLIRFVAEEATHWGIVKGDEVTALEGVYATTGEVLERGAAEWRDGLDRPPTHQLSAVTVVSPATTPCRVICQGANYRQHAIESGMDPDNRAFNLFFDKTDASVAGPFDPVTRPDHVRLLDYEIELGLVIGATIDRPVTLTDDDLPRYVAALTIGNDISARDVQLPQGQYFKGKSYRGFCPLGPELLVLEEDDYALLDDLTLELRVNDEVRQLDSTSNFLYRPAETLSELSTFCNLSPGDVVLTGTPHGTAAKSPHPLIRRLATALLVVPHRVV</sequence>
<dbReference type="SUPFAM" id="SSF56529">
    <property type="entry name" value="FAH"/>
    <property type="match status" value="1"/>
</dbReference>
<dbReference type="InterPro" id="IPR036663">
    <property type="entry name" value="Fumarylacetoacetase_C_sf"/>
</dbReference>
<dbReference type="Pfam" id="PF10370">
    <property type="entry name" value="Rv2993c-like_N"/>
    <property type="match status" value="1"/>
</dbReference>
<keyword evidence="6" id="KW-1185">Reference proteome</keyword>
<dbReference type="Gene3D" id="3.90.850.10">
    <property type="entry name" value="Fumarylacetoacetase-like, C-terminal domain"/>
    <property type="match status" value="1"/>
</dbReference>
<evidence type="ECO:0000313" key="6">
    <source>
        <dbReference type="Proteomes" id="UP000218810"/>
    </source>
</evidence>
<feature type="domain" description="Fumarylacetoacetase-like C-terminal" evidence="3">
    <location>
        <begin position="72"/>
        <end position="254"/>
    </location>
</feature>
<name>A0A2A2WRV8_9ACTN</name>
<dbReference type="InterPro" id="IPR051121">
    <property type="entry name" value="FAH"/>
</dbReference>
<dbReference type="PANTHER" id="PTHR42796">
    <property type="entry name" value="FUMARYLACETOACETATE HYDROLASE DOMAIN-CONTAINING PROTEIN 2A-RELATED"/>
    <property type="match status" value="1"/>
</dbReference>
<evidence type="ECO:0000313" key="5">
    <source>
        <dbReference type="EMBL" id="PAY23763.1"/>
    </source>
</evidence>
<dbReference type="EMBL" id="NTGA01000012">
    <property type="protein sequence ID" value="PAY23763.1"/>
    <property type="molecule type" value="Genomic_DNA"/>
</dbReference>
<protein>
    <submittedName>
        <fullName evidence="5">Fumarylacetoacetate hydrolase</fullName>
    </submittedName>
</protein>
<organism evidence="5 6">
    <name type="scientific">Dietzia natronolimnaea</name>
    <dbReference type="NCBI Taxonomy" id="161920"/>
    <lineage>
        <taxon>Bacteria</taxon>
        <taxon>Bacillati</taxon>
        <taxon>Actinomycetota</taxon>
        <taxon>Actinomycetes</taxon>
        <taxon>Mycobacteriales</taxon>
        <taxon>Dietziaceae</taxon>
        <taxon>Dietzia</taxon>
    </lineage>
</organism>
<keyword evidence="2" id="KW-0479">Metal-binding</keyword>
<dbReference type="GO" id="GO:0046872">
    <property type="term" value="F:metal ion binding"/>
    <property type="evidence" value="ECO:0007669"/>
    <property type="project" value="UniProtKB-KW"/>
</dbReference>
<dbReference type="OrthoDB" id="9805307at2"/>
<dbReference type="Proteomes" id="UP000218810">
    <property type="component" value="Unassembled WGS sequence"/>
</dbReference>